<organism evidence="1 2">
    <name type="scientific">Subtercola boreus</name>
    <dbReference type="NCBI Taxonomy" id="120213"/>
    <lineage>
        <taxon>Bacteria</taxon>
        <taxon>Bacillati</taxon>
        <taxon>Actinomycetota</taxon>
        <taxon>Actinomycetes</taxon>
        <taxon>Micrococcales</taxon>
        <taxon>Microbacteriaceae</taxon>
        <taxon>Subtercola</taxon>
    </lineage>
</organism>
<dbReference type="AlphaFoldDB" id="A0A3E0WBX3"/>
<gene>
    <name evidence="1" type="ORF">B7R25_04875</name>
</gene>
<proteinExistence type="predicted"/>
<evidence type="ECO:0000313" key="1">
    <source>
        <dbReference type="EMBL" id="RFA28053.1"/>
    </source>
</evidence>
<reference evidence="1 2" key="1">
    <citation type="submission" date="2017-04" db="EMBL/GenBank/DDBJ databases">
        <title>Comparative genome analysis of Subtercola boreus.</title>
        <authorList>
            <person name="Cho Y.-J."/>
            <person name="Cho A."/>
            <person name="Kim O.-S."/>
            <person name="Lee J.-I."/>
        </authorList>
    </citation>
    <scope>NUCLEOTIDE SEQUENCE [LARGE SCALE GENOMIC DNA]</scope>
    <source>
        <strain evidence="1 2">P28004</strain>
    </source>
</reference>
<sequence length="81" mass="8716">MGNGALIAQLADHLESYESEQPDGSVERGVAAHFGSYRARIAGPYFPVPKLKEEVGLALCEYVRSRLGEVPAASAPLTWVD</sequence>
<accession>A0A3E0WBX3</accession>
<dbReference type="Proteomes" id="UP000257080">
    <property type="component" value="Unassembled WGS sequence"/>
</dbReference>
<evidence type="ECO:0000313" key="2">
    <source>
        <dbReference type="Proteomes" id="UP000257080"/>
    </source>
</evidence>
<comment type="caution">
    <text evidence="1">The sequence shown here is derived from an EMBL/GenBank/DDBJ whole genome shotgun (WGS) entry which is preliminary data.</text>
</comment>
<dbReference type="RefSeq" id="WP_116417850.1">
    <property type="nucleotide sequence ID" value="NZ_NBXC01000012.1"/>
</dbReference>
<protein>
    <submittedName>
        <fullName evidence="1">Uncharacterized protein</fullName>
    </submittedName>
</protein>
<name>A0A3E0WBX3_9MICO</name>
<dbReference type="EMBL" id="NBXE01000017">
    <property type="protein sequence ID" value="RFA28053.1"/>
    <property type="molecule type" value="Genomic_DNA"/>
</dbReference>